<dbReference type="InterPro" id="IPR019489">
    <property type="entry name" value="Clp_ATPase_C"/>
</dbReference>
<accession>A0A0C9UCL4</accession>
<evidence type="ECO:0000256" key="1">
    <source>
        <dbReference type="ARBA" id="ARBA00022741"/>
    </source>
</evidence>
<evidence type="ECO:0000259" key="4">
    <source>
        <dbReference type="Pfam" id="PF10431"/>
    </source>
</evidence>
<reference evidence="5 6" key="1">
    <citation type="submission" date="2014-06" db="EMBL/GenBank/DDBJ databases">
        <title>Evolutionary Origins and Diversification of the Mycorrhizal Mutualists.</title>
        <authorList>
            <consortium name="DOE Joint Genome Institute"/>
            <consortium name="Mycorrhizal Genomics Consortium"/>
            <person name="Kohler A."/>
            <person name="Kuo A."/>
            <person name="Nagy L.G."/>
            <person name="Floudas D."/>
            <person name="Copeland A."/>
            <person name="Barry K.W."/>
            <person name="Cichocki N."/>
            <person name="Veneault-Fourrey C."/>
            <person name="LaButti K."/>
            <person name="Lindquist E.A."/>
            <person name="Lipzen A."/>
            <person name="Lundell T."/>
            <person name="Morin E."/>
            <person name="Murat C."/>
            <person name="Riley R."/>
            <person name="Ohm R."/>
            <person name="Sun H."/>
            <person name="Tunlid A."/>
            <person name="Henrissat B."/>
            <person name="Grigoriev I.V."/>
            <person name="Hibbett D.S."/>
            <person name="Martin F."/>
        </authorList>
    </citation>
    <scope>NUCLEOTIDE SEQUENCE [LARGE SCALE GENOMIC DNA]</scope>
    <source>
        <strain evidence="5 6">SS14</strain>
    </source>
</reference>
<evidence type="ECO:0000256" key="3">
    <source>
        <dbReference type="SAM" id="MobiDB-lite"/>
    </source>
</evidence>
<dbReference type="EMBL" id="KN837756">
    <property type="protein sequence ID" value="KIJ23216.1"/>
    <property type="molecule type" value="Genomic_DNA"/>
</dbReference>
<dbReference type="Proteomes" id="UP000054279">
    <property type="component" value="Unassembled WGS sequence"/>
</dbReference>
<dbReference type="OrthoDB" id="47330at2759"/>
<dbReference type="HOGENOM" id="CLU_2293514_0_0_1"/>
<keyword evidence="6" id="KW-1185">Reference proteome</keyword>
<keyword evidence="2" id="KW-0067">ATP-binding</keyword>
<proteinExistence type="predicted"/>
<name>A0A0C9UCL4_SPHS4</name>
<evidence type="ECO:0000313" key="6">
    <source>
        <dbReference type="Proteomes" id="UP000054279"/>
    </source>
</evidence>
<feature type="domain" description="Clp ATPase C-terminal" evidence="4">
    <location>
        <begin position="6"/>
        <end position="54"/>
    </location>
</feature>
<organism evidence="5 6">
    <name type="scientific">Sphaerobolus stellatus (strain SS14)</name>
    <dbReference type="NCBI Taxonomy" id="990650"/>
    <lineage>
        <taxon>Eukaryota</taxon>
        <taxon>Fungi</taxon>
        <taxon>Dikarya</taxon>
        <taxon>Basidiomycota</taxon>
        <taxon>Agaricomycotina</taxon>
        <taxon>Agaricomycetes</taxon>
        <taxon>Phallomycetidae</taxon>
        <taxon>Geastrales</taxon>
        <taxon>Sphaerobolaceae</taxon>
        <taxon>Sphaerobolus</taxon>
    </lineage>
</organism>
<dbReference type="Gene3D" id="1.10.8.60">
    <property type="match status" value="1"/>
</dbReference>
<sequence>MQLDGDKAREWLAEHGYSDLYGARAIVRIIKTMVVNPLAEKLLSGTIRSDNTVVIRTTPDRKDLEIRDNHPAKEGGQVVGVAEPPPWGRSGTTLDVVSLDK</sequence>
<feature type="region of interest" description="Disordered" evidence="3">
    <location>
        <begin position="66"/>
        <end position="101"/>
    </location>
</feature>
<evidence type="ECO:0000256" key="2">
    <source>
        <dbReference type="ARBA" id="ARBA00022840"/>
    </source>
</evidence>
<dbReference type="AlphaFoldDB" id="A0A0C9UCL4"/>
<protein>
    <recommendedName>
        <fullName evidence="4">Clp ATPase C-terminal domain-containing protein</fullName>
    </recommendedName>
</protein>
<dbReference type="Pfam" id="PF10431">
    <property type="entry name" value="ClpB_D2-small"/>
    <property type="match status" value="1"/>
</dbReference>
<keyword evidence="1" id="KW-0547">Nucleotide-binding</keyword>
<dbReference type="GO" id="GO:0005524">
    <property type="term" value="F:ATP binding"/>
    <property type="evidence" value="ECO:0007669"/>
    <property type="project" value="UniProtKB-KW"/>
</dbReference>
<gene>
    <name evidence="5" type="ORF">M422DRAFT_276255</name>
</gene>
<evidence type="ECO:0000313" key="5">
    <source>
        <dbReference type="EMBL" id="KIJ23216.1"/>
    </source>
</evidence>